<dbReference type="GO" id="GO:0004040">
    <property type="term" value="F:amidase activity"/>
    <property type="evidence" value="ECO:0007669"/>
    <property type="project" value="UniProtKB-EC"/>
</dbReference>
<proteinExistence type="predicted"/>
<reference evidence="1 2" key="1">
    <citation type="submission" date="2014-08" db="EMBL/GenBank/DDBJ databases">
        <title>Genome sequence of Tetragenococcus muriaticus.</title>
        <authorList>
            <person name="Chuea-nongthon C."/>
            <person name="Rodtong S."/>
            <person name="Yongsawatdigul J."/>
            <person name="Steele J.L."/>
            <person name="Liu X.-y."/>
            <person name="Speers J."/>
            <person name="Glasner J.D."/>
            <person name="Neeno-Eckwall E.C."/>
        </authorList>
    </citation>
    <scope>NUCLEOTIDE SEQUENCE [LARGE SCALE GENOMIC DNA]</scope>
    <source>
        <strain evidence="1 2">PMC-11-5</strain>
    </source>
</reference>
<name>A0A091CA55_9ENTE</name>
<dbReference type="SUPFAM" id="SSF141130">
    <property type="entry name" value="Acetamidase/Formamidase-like"/>
    <property type="match status" value="1"/>
</dbReference>
<dbReference type="InterPro" id="IPR004304">
    <property type="entry name" value="FmdA_AmdA"/>
</dbReference>
<dbReference type="Proteomes" id="UP000029380">
    <property type="component" value="Unassembled WGS sequence"/>
</dbReference>
<dbReference type="EMBL" id="JPVU01000045">
    <property type="protein sequence ID" value="KFN93297.1"/>
    <property type="molecule type" value="Genomic_DNA"/>
</dbReference>
<evidence type="ECO:0000313" key="2">
    <source>
        <dbReference type="Proteomes" id="UP000029380"/>
    </source>
</evidence>
<accession>A0A091CA55</accession>
<sequence length="63" mass="6944">MTGAQEALRAMIDYVSETYNIEKIDAYLLASLCVDLKISEIVDAGEYVVSALLPLSIFNDSQE</sequence>
<gene>
    <name evidence="1" type="ORF">TMUPMC115_0502</name>
</gene>
<dbReference type="EC" id="3.5.1.4" evidence="1"/>
<dbReference type="AlphaFoldDB" id="A0A091CA55"/>
<dbReference type="Pfam" id="PF03069">
    <property type="entry name" value="FmdA_AmdA"/>
    <property type="match status" value="1"/>
</dbReference>
<keyword evidence="1" id="KW-0378">Hydrolase</keyword>
<dbReference type="PATRIC" id="fig|1302649.3.peg.506"/>
<organism evidence="1 2">
    <name type="scientific">Tetragenococcus muriaticus PMC-11-5</name>
    <dbReference type="NCBI Taxonomy" id="1302649"/>
    <lineage>
        <taxon>Bacteria</taxon>
        <taxon>Bacillati</taxon>
        <taxon>Bacillota</taxon>
        <taxon>Bacilli</taxon>
        <taxon>Lactobacillales</taxon>
        <taxon>Enterococcaceae</taxon>
        <taxon>Tetragenococcus</taxon>
    </lineage>
</organism>
<evidence type="ECO:0000313" key="1">
    <source>
        <dbReference type="EMBL" id="KFN93297.1"/>
    </source>
</evidence>
<dbReference type="Gene3D" id="3.10.28.20">
    <property type="entry name" value="Acetamidase/Formamidase-like domains"/>
    <property type="match status" value="1"/>
</dbReference>
<protein>
    <submittedName>
        <fullName evidence="1">Acetamidase</fullName>
        <ecNumber evidence="1">3.5.1.4</ecNumber>
    </submittedName>
</protein>
<comment type="caution">
    <text evidence="1">The sequence shown here is derived from an EMBL/GenBank/DDBJ whole genome shotgun (WGS) entry which is preliminary data.</text>
</comment>